<dbReference type="OMA" id="YDFRFIL"/>
<dbReference type="AlphaFoldDB" id="L2GXI2"/>
<dbReference type="GeneID" id="19878093"/>
<dbReference type="EMBL" id="GL877405">
    <property type="protein sequence ID" value="ELA48366.1"/>
    <property type="molecule type" value="Genomic_DNA"/>
</dbReference>
<gene>
    <name evidence="1" type="ORF">VCUG_00202</name>
</gene>
<dbReference type="RefSeq" id="XP_008073223.1">
    <property type="nucleotide sequence ID" value="XM_008075032.1"/>
</dbReference>
<dbReference type="InterPro" id="IPR038103">
    <property type="entry name" value="CDC73_C_sf"/>
</dbReference>
<organism evidence="1 2">
    <name type="scientific">Vavraia culicis (isolate floridensis)</name>
    <name type="common">Microsporidian parasite</name>
    <dbReference type="NCBI Taxonomy" id="948595"/>
    <lineage>
        <taxon>Eukaryota</taxon>
        <taxon>Fungi</taxon>
        <taxon>Fungi incertae sedis</taxon>
        <taxon>Microsporidia</taxon>
        <taxon>Pleistophoridae</taxon>
        <taxon>Vavraia</taxon>
    </lineage>
</organism>
<sequence>MDVLRSLLTDGYVISDKKIISNNRIIDNKYIEIGQSTYTLLQVLFYMQHETSPFETYAKLAMENDIPAVDSKLMYYLSESVHPLEKYNKNKFDLRYDFRFILNHVVRKEYVILVPPSYASKINIFNCVGVFTAGTFKNPPLDTSTILVNERRLKRKMEKCTAEFIFLVKWHNAINADVVAVFLDGSEWQINSLLDMYRDKYEETGTNDNFGVNQPDAFFSRHRRWSCPVYLVHTADQRICNTNYEYEDVLVGNETKNLRLMDRIWGDIENYLKRSSF</sequence>
<dbReference type="Gene3D" id="3.40.50.11990">
    <property type="entry name" value="RNA polymerase II accessory factor, Cdc73 C-terminal domain"/>
    <property type="match status" value="1"/>
</dbReference>
<keyword evidence="2" id="KW-1185">Reference proteome</keyword>
<reference evidence="2" key="1">
    <citation type="submission" date="2011-03" db="EMBL/GenBank/DDBJ databases">
        <title>The genome sequence of Vavraia culicis strain floridensis.</title>
        <authorList>
            <consortium name="The Broad Institute Genome Sequencing Platform"/>
            <person name="Cuomo C."/>
            <person name="Becnel J."/>
            <person name="Sanscrainte N."/>
            <person name="Young S.K."/>
            <person name="Zeng Q."/>
            <person name="Gargeya S."/>
            <person name="Fitzgerald M."/>
            <person name="Haas B."/>
            <person name="Abouelleil A."/>
            <person name="Alvarado L."/>
            <person name="Arachchi H.M."/>
            <person name="Berlin A."/>
            <person name="Chapman S.B."/>
            <person name="Gearin G."/>
            <person name="Goldberg J."/>
            <person name="Griggs A."/>
            <person name="Gujja S."/>
            <person name="Hansen M."/>
            <person name="Heiman D."/>
            <person name="Howarth C."/>
            <person name="Larimer J."/>
            <person name="Lui A."/>
            <person name="MacDonald P.J.P."/>
            <person name="McCowen C."/>
            <person name="Montmayeur A."/>
            <person name="Murphy C."/>
            <person name="Neiman D."/>
            <person name="Pearson M."/>
            <person name="Priest M."/>
            <person name="Roberts A."/>
            <person name="Saif S."/>
            <person name="Shea T."/>
            <person name="Sisk P."/>
            <person name="Stolte C."/>
            <person name="Sykes S."/>
            <person name="Wortman J."/>
            <person name="Nusbaum C."/>
            <person name="Birren B."/>
        </authorList>
    </citation>
    <scope>NUCLEOTIDE SEQUENCE [LARGE SCALE GENOMIC DNA]</scope>
    <source>
        <strain evidence="2">floridensis</strain>
    </source>
</reference>
<dbReference type="Proteomes" id="UP000011081">
    <property type="component" value="Unassembled WGS sequence"/>
</dbReference>
<dbReference type="OrthoDB" id="10315153at2759"/>
<dbReference type="InParanoid" id="L2GXI2"/>
<evidence type="ECO:0000313" key="2">
    <source>
        <dbReference type="Proteomes" id="UP000011081"/>
    </source>
</evidence>
<dbReference type="HOGENOM" id="CLU_1005388_0_0_1"/>
<protein>
    <submittedName>
        <fullName evidence="1">Uncharacterized protein</fullName>
    </submittedName>
</protein>
<accession>L2GXI2</accession>
<evidence type="ECO:0000313" key="1">
    <source>
        <dbReference type="EMBL" id="ELA48366.1"/>
    </source>
</evidence>
<feature type="non-terminal residue" evidence="1">
    <location>
        <position position="1"/>
    </location>
</feature>
<dbReference type="STRING" id="948595.L2GXI2"/>
<name>L2GXI2_VAVCU</name>
<proteinExistence type="predicted"/>
<dbReference type="VEuPathDB" id="MicrosporidiaDB:VCUG_00202"/>